<evidence type="ECO:0000256" key="3">
    <source>
        <dbReference type="ARBA" id="ARBA00020552"/>
    </source>
</evidence>
<dbReference type="Pfam" id="PF07886">
    <property type="entry name" value="BA14K"/>
    <property type="match status" value="1"/>
</dbReference>
<dbReference type="AlphaFoldDB" id="A0A8J6PY17"/>
<keyword evidence="4" id="KW-0472">Membrane</keyword>
<feature type="signal peptide" evidence="8">
    <location>
        <begin position="1"/>
        <end position="27"/>
    </location>
</feature>
<feature type="compositionally biased region" description="Basic and acidic residues" evidence="7">
    <location>
        <begin position="52"/>
        <end position="76"/>
    </location>
</feature>
<feature type="region of interest" description="Disordered" evidence="7">
    <location>
        <begin position="52"/>
        <end position="83"/>
    </location>
</feature>
<evidence type="ECO:0000256" key="5">
    <source>
        <dbReference type="ARBA" id="ARBA00022734"/>
    </source>
</evidence>
<accession>A0A8J6PY17</accession>
<dbReference type="RefSeq" id="WP_188165860.1">
    <property type="nucleotide sequence ID" value="NZ_JACVVX010000005.1"/>
</dbReference>
<dbReference type="GO" id="GO:0016020">
    <property type="term" value="C:membrane"/>
    <property type="evidence" value="ECO:0007669"/>
    <property type="project" value="UniProtKB-SubCell"/>
</dbReference>
<proteinExistence type="inferred from homology"/>
<evidence type="ECO:0000313" key="9">
    <source>
        <dbReference type="EMBL" id="MBD0416438.1"/>
    </source>
</evidence>
<dbReference type="EMBL" id="JACVVX010000005">
    <property type="protein sequence ID" value="MBD0416438.1"/>
    <property type="molecule type" value="Genomic_DNA"/>
</dbReference>
<comment type="caution">
    <text evidence="9">The sequence shown here is derived from an EMBL/GenBank/DDBJ whole genome shotgun (WGS) entry which is preliminary data.</text>
</comment>
<keyword evidence="4" id="KW-1003">Cell membrane</keyword>
<evidence type="ECO:0000256" key="8">
    <source>
        <dbReference type="SAM" id="SignalP"/>
    </source>
</evidence>
<keyword evidence="5" id="KW-0430">Lectin</keyword>
<reference evidence="9" key="1">
    <citation type="submission" date="2020-09" db="EMBL/GenBank/DDBJ databases">
        <title>Genome seq and assembly of Tianweitania sp.</title>
        <authorList>
            <person name="Chhetri G."/>
        </authorList>
    </citation>
    <scope>NUCLEOTIDE SEQUENCE</scope>
    <source>
        <strain evidence="9">Rool2</strain>
    </source>
</reference>
<keyword evidence="10" id="KW-1185">Reference proteome</keyword>
<gene>
    <name evidence="9" type="ORF">ICI42_17430</name>
</gene>
<evidence type="ECO:0000256" key="7">
    <source>
        <dbReference type="SAM" id="MobiDB-lite"/>
    </source>
</evidence>
<evidence type="ECO:0000256" key="6">
    <source>
        <dbReference type="ARBA" id="ARBA00025321"/>
    </source>
</evidence>
<comment type="subcellular location">
    <subcellularLocation>
        <location evidence="1">Membrane</location>
        <topology evidence="1">Single-pass membrane protein</topology>
    </subcellularLocation>
</comment>
<feature type="chain" id="PRO_5035322593" description="Lectin-like protein BA14k" evidence="8">
    <location>
        <begin position="28"/>
        <end position="184"/>
    </location>
</feature>
<name>A0A8J6PY17_9HYPH</name>
<evidence type="ECO:0000256" key="2">
    <source>
        <dbReference type="ARBA" id="ARBA00010270"/>
    </source>
</evidence>
<dbReference type="Proteomes" id="UP000643405">
    <property type="component" value="Unassembled WGS sequence"/>
</dbReference>
<comment type="similarity">
    <text evidence="2">Belongs to the BA14k family.</text>
</comment>
<keyword evidence="8" id="KW-0732">Signal</keyword>
<organism evidence="9 10">
    <name type="scientific">Oryzicola mucosus</name>
    <dbReference type="NCBI Taxonomy" id="2767425"/>
    <lineage>
        <taxon>Bacteria</taxon>
        <taxon>Pseudomonadati</taxon>
        <taxon>Pseudomonadota</taxon>
        <taxon>Alphaproteobacteria</taxon>
        <taxon>Hyphomicrobiales</taxon>
        <taxon>Phyllobacteriaceae</taxon>
        <taxon>Oryzicola</taxon>
    </lineage>
</organism>
<protein>
    <recommendedName>
        <fullName evidence="3">Lectin-like protein BA14k</fullName>
    </recommendedName>
</protein>
<evidence type="ECO:0000256" key="1">
    <source>
        <dbReference type="ARBA" id="ARBA00004167"/>
    </source>
</evidence>
<dbReference type="GO" id="GO:0030246">
    <property type="term" value="F:carbohydrate binding"/>
    <property type="evidence" value="ECO:0007669"/>
    <property type="project" value="UniProtKB-KW"/>
</dbReference>
<comment type="function">
    <text evidence="6">Has immunoglobulin-binding and hemagglutination properties, and can bind to mannose. Essential for virulence. May be involved in LPS biosynthesis or polysaccharide transport.</text>
</comment>
<evidence type="ECO:0000256" key="4">
    <source>
        <dbReference type="ARBA" id="ARBA00022475"/>
    </source>
</evidence>
<dbReference type="InterPro" id="IPR012413">
    <property type="entry name" value="BA14K"/>
</dbReference>
<evidence type="ECO:0000313" key="10">
    <source>
        <dbReference type="Proteomes" id="UP000643405"/>
    </source>
</evidence>
<sequence length="184" mass="20564">MKKLFSGLMATALAASISISGAIPAMAAPVMTKPATAENALVQQVQDRIWLRRDGNRDGPRVGRDGPRFSRDRDGPRFGVPNRGRDNVRIVRRGDNHYFNGHRGYRYQRPGYRQYNGFWFPAAAFVAGAIVGGAINNQPAPVYRGGSGNAHVQWCANRYRSYRAYDNTFQPYNGGRQQCYSPYS</sequence>